<feature type="compositionally biased region" description="Low complexity" evidence="1">
    <location>
        <begin position="255"/>
        <end position="267"/>
    </location>
</feature>
<proteinExistence type="predicted"/>
<dbReference type="STRING" id="1178515.SY83_13815"/>
<dbReference type="RefSeq" id="WP_068607425.1">
    <property type="nucleotide sequence ID" value="NZ_CP011388.1"/>
</dbReference>
<dbReference type="Proteomes" id="UP000076927">
    <property type="component" value="Chromosome"/>
</dbReference>
<feature type="compositionally biased region" description="Polar residues" evidence="1">
    <location>
        <begin position="150"/>
        <end position="164"/>
    </location>
</feature>
<organism evidence="4 5">
    <name type="scientific">Paenibacillus swuensis</name>
    <dbReference type="NCBI Taxonomy" id="1178515"/>
    <lineage>
        <taxon>Bacteria</taxon>
        <taxon>Bacillati</taxon>
        <taxon>Bacillota</taxon>
        <taxon>Bacilli</taxon>
        <taxon>Bacillales</taxon>
        <taxon>Paenibacillaceae</taxon>
        <taxon>Paenibacillus</taxon>
    </lineage>
</organism>
<name>A0A172TJT2_9BACL</name>
<feature type="compositionally biased region" description="Low complexity" evidence="1">
    <location>
        <begin position="37"/>
        <end position="48"/>
    </location>
</feature>
<dbReference type="InterPro" id="IPR007730">
    <property type="entry name" value="SPOR-like_dom"/>
</dbReference>
<accession>A0A172TJT2</accession>
<evidence type="ECO:0000313" key="4">
    <source>
        <dbReference type="EMBL" id="ANE47164.1"/>
    </source>
</evidence>
<dbReference type="EMBL" id="CP011388">
    <property type="protein sequence ID" value="ANE47164.1"/>
    <property type="molecule type" value="Genomic_DNA"/>
</dbReference>
<dbReference type="AlphaFoldDB" id="A0A172TJT2"/>
<evidence type="ECO:0000313" key="5">
    <source>
        <dbReference type="Proteomes" id="UP000076927"/>
    </source>
</evidence>
<dbReference type="OrthoDB" id="2680382at2"/>
<keyword evidence="2" id="KW-0472">Membrane</keyword>
<keyword evidence="2" id="KW-0812">Transmembrane</keyword>
<feature type="domain" description="SPOR" evidence="3">
    <location>
        <begin position="289"/>
        <end position="351"/>
    </location>
</feature>
<reference evidence="4 5" key="1">
    <citation type="submission" date="2015-01" db="EMBL/GenBank/DDBJ databases">
        <title>Paenibacillus swuensis/DY6/whole genome sequencing.</title>
        <authorList>
            <person name="Kim M.K."/>
            <person name="Srinivasan S."/>
            <person name="Lee J.-J."/>
        </authorList>
    </citation>
    <scope>NUCLEOTIDE SEQUENCE [LARGE SCALE GENOMIC DNA]</scope>
    <source>
        <strain evidence="4 5">DY6</strain>
    </source>
</reference>
<dbReference type="PATRIC" id="fig|1178515.4.peg.2772"/>
<feature type="transmembrane region" description="Helical" evidence="2">
    <location>
        <begin position="205"/>
        <end position="230"/>
    </location>
</feature>
<evidence type="ECO:0000259" key="3">
    <source>
        <dbReference type="Pfam" id="PF05036"/>
    </source>
</evidence>
<dbReference type="SUPFAM" id="SSF110997">
    <property type="entry name" value="Sporulation related repeat"/>
    <property type="match status" value="1"/>
</dbReference>
<dbReference type="GO" id="GO:0042834">
    <property type="term" value="F:peptidoglycan binding"/>
    <property type="evidence" value="ECO:0007669"/>
    <property type="project" value="InterPro"/>
</dbReference>
<evidence type="ECO:0000256" key="1">
    <source>
        <dbReference type="SAM" id="MobiDB-lite"/>
    </source>
</evidence>
<feature type="compositionally biased region" description="Basic and acidic residues" evidence="1">
    <location>
        <begin position="8"/>
        <end position="27"/>
    </location>
</feature>
<gene>
    <name evidence="4" type="ORF">SY83_13815</name>
</gene>
<keyword evidence="5" id="KW-1185">Reference proteome</keyword>
<feature type="compositionally biased region" description="Basic and acidic residues" evidence="1">
    <location>
        <begin position="79"/>
        <end position="98"/>
    </location>
</feature>
<feature type="region of interest" description="Disordered" evidence="1">
    <location>
        <begin position="146"/>
        <end position="167"/>
    </location>
</feature>
<feature type="region of interest" description="Disordered" evidence="1">
    <location>
        <begin position="1"/>
        <end position="112"/>
    </location>
</feature>
<protein>
    <recommendedName>
        <fullName evidence="3">SPOR domain-containing protein</fullName>
    </recommendedName>
</protein>
<dbReference type="Gene3D" id="3.30.70.1070">
    <property type="entry name" value="Sporulation related repeat"/>
    <property type="match status" value="1"/>
</dbReference>
<feature type="compositionally biased region" description="Polar residues" evidence="1">
    <location>
        <begin position="99"/>
        <end position="112"/>
    </location>
</feature>
<dbReference type="KEGG" id="pswu:SY83_13815"/>
<sequence>MNKARITYRFDRPEKPTGAHSHKDDKGNIQGKVIPLTVEEVSVTETVTPAARDNEHSPSPDPTEPSDTIVFNPAPVAKQTKEKKENQANNELKPKREATLTSIPDKSPTYADTQPLNQFTTDYGAWNSPFTEETYRLERMIRESDRTAYAGTQGSKASRSNLDSETGYYVEETSMDREYHRPIIDERPIRPSAAFRTRGSEGISWFKIFGSVTAAIATGALFGYVVLSLFNPDSNMNLLNPMNSFGNAATQKNDNTNTTTQNPAANNISGANKPTEATAGTLEAAWPARTYYVLQNGVFSTLEGAETAKEDLKQKGYAAAWEAGSQYTVFVGMTDTQEQAKSLGEQLKQDGLEVYAKAFELPAVSRIHWQGGESEAPGLYAEQSSKLAGQLAQWTQAHLQDAAPASLTDGEWSALKQSHETWTKLASEASEGLPEAGRKLMGQMNQSMNNAVMAMEQYRKQTSTSYLWQAQSALLQFIMTEKEWLLAISADPS</sequence>
<dbReference type="InterPro" id="IPR036680">
    <property type="entry name" value="SPOR-like_sf"/>
</dbReference>
<dbReference type="Pfam" id="PF05036">
    <property type="entry name" value="SPOR"/>
    <property type="match status" value="1"/>
</dbReference>
<evidence type="ECO:0000256" key="2">
    <source>
        <dbReference type="SAM" id="Phobius"/>
    </source>
</evidence>
<keyword evidence="2" id="KW-1133">Transmembrane helix</keyword>
<feature type="region of interest" description="Disordered" evidence="1">
    <location>
        <begin position="255"/>
        <end position="274"/>
    </location>
</feature>